<feature type="transmembrane region" description="Helical" evidence="2">
    <location>
        <begin position="160"/>
        <end position="179"/>
    </location>
</feature>
<feature type="transmembrane region" description="Helical" evidence="2">
    <location>
        <begin position="61"/>
        <end position="87"/>
    </location>
</feature>
<name>A0A1Q8WQR6_9ACTO</name>
<dbReference type="AlphaFoldDB" id="A0A1Q8WQR6"/>
<evidence type="ECO:0000313" key="3">
    <source>
        <dbReference type="EMBL" id="OLO70117.1"/>
    </source>
</evidence>
<proteinExistence type="predicted"/>
<evidence type="ECO:0000256" key="2">
    <source>
        <dbReference type="SAM" id="Phobius"/>
    </source>
</evidence>
<gene>
    <name evidence="3" type="ORF">BKH20_06445</name>
</gene>
<protein>
    <submittedName>
        <fullName evidence="3">Uncharacterized protein</fullName>
    </submittedName>
</protein>
<dbReference type="EMBL" id="MSKS01000019">
    <property type="protein sequence ID" value="OLO70117.1"/>
    <property type="molecule type" value="Genomic_DNA"/>
</dbReference>
<keyword evidence="2" id="KW-0472">Membrane</keyword>
<comment type="caution">
    <text evidence="3">The sequence shown here is derived from an EMBL/GenBank/DDBJ whole genome shotgun (WGS) entry which is preliminary data.</text>
</comment>
<accession>A0A1Q8WQR6</accession>
<evidence type="ECO:0000313" key="4">
    <source>
        <dbReference type="Proteomes" id="UP000185963"/>
    </source>
</evidence>
<feature type="transmembrane region" description="Helical" evidence="2">
    <location>
        <begin position="124"/>
        <end position="148"/>
    </location>
</feature>
<dbReference type="Proteomes" id="UP000185963">
    <property type="component" value="Unassembled WGS sequence"/>
</dbReference>
<keyword evidence="2" id="KW-1133">Transmembrane helix</keyword>
<feature type="region of interest" description="Disordered" evidence="1">
    <location>
        <begin position="279"/>
        <end position="304"/>
    </location>
</feature>
<keyword evidence="2" id="KW-0812">Transmembrane</keyword>
<dbReference type="RefSeq" id="WP_075390393.1">
    <property type="nucleotide sequence ID" value="NZ_MSKS01000019.1"/>
</dbReference>
<organism evidence="3 4">
    <name type="scientific">Actinomyces oris</name>
    <dbReference type="NCBI Taxonomy" id="544580"/>
    <lineage>
        <taxon>Bacteria</taxon>
        <taxon>Bacillati</taxon>
        <taxon>Actinomycetota</taxon>
        <taxon>Actinomycetes</taxon>
        <taxon>Actinomycetales</taxon>
        <taxon>Actinomycetaceae</taxon>
        <taxon>Actinomyces</taxon>
    </lineage>
</organism>
<reference evidence="3 4" key="1">
    <citation type="submission" date="2016-12" db="EMBL/GenBank/DDBJ databases">
        <title>Genomic comparison of strains in the 'Actinomyces naeslundii' group.</title>
        <authorList>
            <person name="Mughal S.R."/>
            <person name="Do T."/>
            <person name="Gilbert S.C."/>
            <person name="Witherden E.A."/>
            <person name="Didelot X."/>
            <person name="Beighton D."/>
        </authorList>
    </citation>
    <scope>NUCLEOTIDE SEQUENCE [LARGE SCALE GENOMIC DNA]</scope>
    <source>
        <strain evidence="3 4">WE8B-23</strain>
    </source>
</reference>
<sequence>MAIYIRTRPTTKTRALGCLCALTTVGMTFLYPTAILLAPSIASPLTEPVVNDDGNLALQSLSVLIGVATVYSFILIAMIFGAFSGFIGMDQWLPKDATVTHRDIASARFLHISPSPSRRAVGMLWAMLAVILIEVNPVITITILHLLILNDSTPALEQVAVIGTACLIIGLISVLASAASRREKIAMCMTPQGMAVFKPFPSALPLPSGRNNLSIQEVPALWGRVTVRAVYTPPAGNTEQRWPVVILRLGLTVKPSQLDDARSRVEARLDEVWRAAQLVRTPPESCDAPTPAAPSEPEPKPTYE</sequence>
<evidence type="ECO:0000256" key="1">
    <source>
        <dbReference type="SAM" id="MobiDB-lite"/>
    </source>
</evidence>